<feature type="compositionally biased region" description="Basic and acidic residues" evidence="1">
    <location>
        <begin position="274"/>
        <end position="283"/>
    </location>
</feature>
<evidence type="ECO:0000313" key="4">
    <source>
        <dbReference type="EMBL" id="CAI2387365.1"/>
    </source>
</evidence>
<accession>A0AAD2DC64</accession>
<keyword evidence="3" id="KW-0732">Signal</keyword>
<keyword evidence="2" id="KW-1133">Transmembrane helix</keyword>
<feature type="transmembrane region" description="Helical" evidence="2">
    <location>
        <begin position="210"/>
        <end position="235"/>
    </location>
</feature>
<proteinExistence type="predicted"/>
<keyword evidence="5" id="KW-1185">Reference proteome</keyword>
<evidence type="ECO:0000256" key="3">
    <source>
        <dbReference type="SAM" id="SignalP"/>
    </source>
</evidence>
<feature type="region of interest" description="Disordered" evidence="1">
    <location>
        <begin position="241"/>
        <end position="306"/>
    </location>
</feature>
<evidence type="ECO:0000313" key="5">
    <source>
        <dbReference type="Proteomes" id="UP001295684"/>
    </source>
</evidence>
<reference evidence="4" key="1">
    <citation type="submission" date="2023-07" db="EMBL/GenBank/DDBJ databases">
        <authorList>
            <consortium name="AG Swart"/>
            <person name="Singh M."/>
            <person name="Singh A."/>
            <person name="Seah K."/>
            <person name="Emmerich C."/>
        </authorList>
    </citation>
    <scope>NUCLEOTIDE SEQUENCE</scope>
    <source>
        <strain evidence="4">DP1</strain>
    </source>
</reference>
<dbReference type="Proteomes" id="UP001295684">
    <property type="component" value="Unassembled WGS sequence"/>
</dbReference>
<feature type="compositionally biased region" description="Basic and acidic residues" evidence="1">
    <location>
        <begin position="293"/>
        <end position="306"/>
    </location>
</feature>
<evidence type="ECO:0000256" key="2">
    <source>
        <dbReference type="SAM" id="Phobius"/>
    </source>
</evidence>
<feature type="signal peptide" evidence="3">
    <location>
        <begin position="1"/>
        <end position="20"/>
    </location>
</feature>
<dbReference type="EMBL" id="CAMPGE010029878">
    <property type="protein sequence ID" value="CAI2387365.1"/>
    <property type="molecule type" value="Genomic_DNA"/>
</dbReference>
<dbReference type="AlphaFoldDB" id="A0AAD2DC64"/>
<organism evidence="4 5">
    <name type="scientific">Euplotes crassus</name>
    <dbReference type="NCBI Taxonomy" id="5936"/>
    <lineage>
        <taxon>Eukaryota</taxon>
        <taxon>Sar</taxon>
        <taxon>Alveolata</taxon>
        <taxon>Ciliophora</taxon>
        <taxon>Intramacronucleata</taxon>
        <taxon>Spirotrichea</taxon>
        <taxon>Hypotrichia</taxon>
        <taxon>Euplotida</taxon>
        <taxon>Euplotidae</taxon>
        <taxon>Moneuplotes</taxon>
    </lineage>
</organism>
<keyword evidence="2" id="KW-0812">Transmembrane</keyword>
<gene>
    <name evidence="4" type="ORF">ECRASSUSDP1_LOCUS28995</name>
</gene>
<keyword evidence="2" id="KW-0472">Membrane</keyword>
<feature type="chain" id="PRO_5042217066" evidence="3">
    <location>
        <begin position="21"/>
        <end position="306"/>
    </location>
</feature>
<name>A0AAD2DC64_EUPCR</name>
<sequence length="306" mass="34227">MYWKSLAIVLILGLVHQALGQITKIESNEQCVACAFNDQRICSDSDHHRDIYCCNHDVFDTRCGAHSGICADEFNTTGGIGKNLLLCPNADECGQGVFELNEGENVSLDLTDIPQGKACIFRVRNIGPEIFKFNLTSCQINSMKMQLFLLEEGPYDFEYKGSYTCEDNTELEVKVPKQEDLFLILLPEMSANNFAITIYPVLSEETRMTLIVILSIVFGTMLSIAVAVIISCVAVKIHNKRRSKSNERSTSDPASPKKTREGKGSFDDTLNDSMLEKNDDEMKINQSVSSSASEHKAPYYKQYKND</sequence>
<comment type="caution">
    <text evidence="4">The sequence shown here is derived from an EMBL/GenBank/DDBJ whole genome shotgun (WGS) entry which is preliminary data.</text>
</comment>
<protein>
    <submittedName>
        <fullName evidence="4">Uncharacterized protein</fullName>
    </submittedName>
</protein>
<evidence type="ECO:0000256" key="1">
    <source>
        <dbReference type="SAM" id="MobiDB-lite"/>
    </source>
</evidence>